<dbReference type="AlphaFoldDB" id="A0A8W8KXE3"/>
<protein>
    <recommendedName>
        <fullName evidence="2">SEA domain-containing protein</fullName>
    </recommendedName>
</protein>
<feature type="transmembrane region" description="Helical" evidence="1">
    <location>
        <begin position="239"/>
        <end position="262"/>
    </location>
</feature>
<name>A0A8W8KXE3_MAGGI</name>
<sequence length="349" mass="38515">MEPTTTAAELRTTNVEITTFREQTTTRTMEPATTTREPTSTIISSLSSLTKTTLLSTTSFSAATTKLAVLATTTATLIGSNEIRFTFMIRLVIVITEDLTNSAQYSLVKIRAETALTELYRRRLGSTFKRCRVKRVRSGSLIVDYDVITIDEPTSASTVVSVAKDLVSGTENVTYDGKSAPVSSAAFRDSSGTNVNISSATTGCDVLESSSPCGSGYKCTEGSSGPYCRKLVFDFDMQMLVMISAVIGSFCLLVIITVIFVLRMCKNQRKGKGGSRYGIDNPTMTPDDFLFNGRLHYENDRNMTCRSSDISSPFYGKRWYPGYNEMAANGTWQQQQINNMKYLIPRPKY</sequence>
<dbReference type="Pfam" id="PF01390">
    <property type="entry name" value="SEA"/>
    <property type="match status" value="1"/>
</dbReference>
<reference evidence="3" key="1">
    <citation type="submission" date="2022-08" db="UniProtKB">
        <authorList>
            <consortium name="EnsemblMetazoa"/>
        </authorList>
    </citation>
    <scope>IDENTIFICATION</scope>
    <source>
        <strain evidence="3">05x7-T-G4-1.051#20</strain>
    </source>
</reference>
<dbReference type="EnsemblMetazoa" id="G25440.1">
    <property type="protein sequence ID" value="G25440.1:cds"/>
    <property type="gene ID" value="G25440"/>
</dbReference>
<evidence type="ECO:0000256" key="1">
    <source>
        <dbReference type="SAM" id="Phobius"/>
    </source>
</evidence>
<dbReference type="InterPro" id="IPR000082">
    <property type="entry name" value="SEA_dom"/>
</dbReference>
<feature type="domain" description="SEA" evidence="2">
    <location>
        <begin position="93"/>
        <end position="173"/>
    </location>
</feature>
<keyword evidence="1" id="KW-0472">Membrane</keyword>
<dbReference type="Proteomes" id="UP000005408">
    <property type="component" value="Unassembled WGS sequence"/>
</dbReference>
<evidence type="ECO:0000259" key="2">
    <source>
        <dbReference type="Pfam" id="PF01390"/>
    </source>
</evidence>
<evidence type="ECO:0000313" key="3">
    <source>
        <dbReference type="EnsemblMetazoa" id="G25440.1:cds"/>
    </source>
</evidence>
<keyword evidence="1" id="KW-0812">Transmembrane</keyword>
<keyword evidence="1" id="KW-1133">Transmembrane helix</keyword>
<proteinExistence type="predicted"/>
<keyword evidence="4" id="KW-1185">Reference proteome</keyword>
<organism evidence="3 4">
    <name type="scientific">Magallana gigas</name>
    <name type="common">Pacific oyster</name>
    <name type="synonym">Crassostrea gigas</name>
    <dbReference type="NCBI Taxonomy" id="29159"/>
    <lineage>
        <taxon>Eukaryota</taxon>
        <taxon>Metazoa</taxon>
        <taxon>Spiralia</taxon>
        <taxon>Lophotrochozoa</taxon>
        <taxon>Mollusca</taxon>
        <taxon>Bivalvia</taxon>
        <taxon>Autobranchia</taxon>
        <taxon>Pteriomorphia</taxon>
        <taxon>Ostreida</taxon>
        <taxon>Ostreoidea</taxon>
        <taxon>Ostreidae</taxon>
        <taxon>Magallana</taxon>
    </lineage>
</organism>
<accession>A0A8W8KXE3</accession>
<evidence type="ECO:0000313" key="4">
    <source>
        <dbReference type="Proteomes" id="UP000005408"/>
    </source>
</evidence>